<protein>
    <submittedName>
        <fullName evidence="2">Uncharacterized protein</fullName>
    </submittedName>
</protein>
<dbReference type="AlphaFoldDB" id="A0A1H3G2K0"/>
<evidence type="ECO:0000313" key="3">
    <source>
        <dbReference type="Proteomes" id="UP000199652"/>
    </source>
</evidence>
<organism evidence="2 3">
    <name type="scientific">Eubacterium barkeri</name>
    <name type="common">Clostridium barkeri</name>
    <dbReference type="NCBI Taxonomy" id="1528"/>
    <lineage>
        <taxon>Bacteria</taxon>
        <taxon>Bacillati</taxon>
        <taxon>Bacillota</taxon>
        <taxon>Clostridia</taxon>
        <taxon>Eubacteriales</taxon>
        <taxon>Eubacteriaceae</taxon>
        <taxon>Eubacterium</taxon>
    </lineage>
</organism>
<dbReference type="OrthoDB" id="1778191at2"/>
<gene>
    <name evidence="2" type="ORF">SAMN04488579_11249</name>
</gene>
<evidence type="ECO:0000313" key="2">
    <source>
        <dbReference type="EMBL" id="SDX96928.1"/>
    </source>
</evidence>
<reference evidence="3" key="1">
    <citation type="submission" date="2016-10" db="EMBL/GenBank/DDBJ databases">
        <authorList>
            <person name="Varghese N."/>
            <person name="Submissions S."/>
        </authorList>
    </citation>
    <scope>NUCLEOTIDE SEQUENCE [LARGE SCALE GENOMIC DNA]</scope>
    <source>
        <strain evidence="3">VPI 5359</strain>
    </source>
</reference>
<keyword evidence="1" id="KW-0472">Membrane</keyword>
<feature type="transmembrane region" description="Helical" evidence="1">
    <location>
        <begin position="48"/>
        <end position="67"/>
    </location>
</feature>
<feature type="transmembrane region" description="Helical" evidence="1">
    <location>
        <begin position="115"/>
        <end position="140"/>
    </location>
</feature>
<feature type="transmembrane region" description="Helical" evidence="1">
    <location>
        <begin position="88"/>
        <end position="109"/>
    </location>
</feature>
<keyword evidence="1" id="KW-1133">Transmembrane helix</keyword>
<proteinExistence type="predicted"/>
<feature type="transmembrane region" description="Helical" evidence="1">
    <location>
        <begin position="17"/>
        <end position="36"/>
    </location>
</feature>
<dbReference type="EMBL" id="FNOU01000012">
    <property type="protein sequence ID" value="SDX96928.1"/>
    <property type="molecule type" value="Genomic_DNA"/>
</dbReference>
<dbReference type="Proteomes" id="UP000199652">
    <property type="component" value="Unassembled WGS sequence"/>
</dbReference>
<keyword evidence="3" id="KW-1185">Reference proteome</keyword>
<evidence type="ECO:0000256" key="1">
    <source>
        <dbReference type="SAM" id="Phobius"/>
    </source>
</evidence>
<dbReference type="RefSeq" id="WP_090245398.1">
    <property type="nucleotide sequence ID" value="NZ_FNOU01000012.1"/>
</dbReference>
<sequence length="170" mass="19651">MNPKTTPTRSEKQCHKLFISELVTAFICGYIIYGLAGTLETGLDLRLIIPGAILIFVLLQGTAYWYYRRQEARGTSMDRPLILKIFALLKKVTPYILCLYPLLIIYLLLREPQQLWVPFNIFGIILWAFALIEFTNNYYFNVRLGNLKHRAPSDLALELDAESHRKGVKK</sequence>
<keyword evidence="1" id="KW-0812">Transmembrane</keyword>
<name>A0A1H3G2K0_EUBBA</name>
<dbReference type="STRING" id="1528.SAMN04488579_11249"/>
<accession>A0A1H3G2K0</accession>